<feature type="compositionally biased region" description="Low complexity" evidence="2">
    <location>
        <begin position="181"/>
        <end position="191"/>
    </location>
</feature>
<feature type="region of interest" description="Disordered" evidence="2">
    <location>
        <begin position="97"/>
        <end position="213"/>
    </location>
</feature>
<dbReference type="Gene3D" id="2.130.10.10">
    <property type="entry name" value="YVTN repeat-like/Quinoprotein amine dehydrogenase"/>
    <property type="match status" value="1"/>
</dbReference>
<keyword evidence="4" id="KW-1185">Reference proteome</keyword>
<evidence type="ECO:0000313" key="3">
    <source>
        <dbReference type="EnsemblPlants" id="Zm00001eb064630_P003"/>
    </source>
</evidence>
<dbReference type="PANTHER" id="PTHR47232:SF1">
    <property type="entry name" value="TRANSDUCIN FAMILY PROTEIN _ WD-40 REPEAT FAMILY PROTEIN"/>
    <property type="match status" value="1"/>
</dbReference>
<proteinExistence type="evidence at protein level"/>
<dbReference type="Gramene" id="Zm00001eb064630_T003">
    <property type="protein sequence ID" value="Zm00001eb064630_P003"/>
    <property type="gene ID" value="Zm00001eb064630"/>
</dbReference>
<reference evidence="3" key="2">
    <citation type="submission" date="2019-07" db="EMBL/GenBank/DDBJ databases">
        <authorList>
            <person name="Seetharam A."/>
            <person name="Woodhouse M."/>
            <person name="Cannon E."/>
        </authorList>
    </citation>
    <scope>NUCLEOTIDE SEQUENCE [LARGE SCALE GENOMIC DNA]</scope>
    <source>
        <strain evidence="3">cv. B73</strain>
    </source>
</reference>
<keyword evidence="1" id="KW-0853">WD repeat</keyword>
<feature type="compositionally biased region" description="Low complexity" evidence="2">
    <location>
        <begin position="35"/>
        <end position="47"/>
    </location>
</feature>
<dbReference type="Proteomes" id="UP000007305">
    <property type="component" value="Chromosome 1"/>
</dbReference>
<dbReference type="InterPro" id="IPR036322">
    <property type="entry name" value="WD40_repeat_dom_sf"/>
</dbReference>
<feature type="compositionally biased region" description="Pro residues" evidence="2">
    <location>
        <begin position="110"/>
        <end position="121"/>
    </location>
</feature>
<dbReference type="PANTHER" id="PTHR47232">
    <property type="entry name" value="TRANSDUCIN FAMILY PROTEIN / WD-40 REPEAT FAMILY PROTEIN"/>
    <property type="match status" value="1"/>
</dbReference>
<dbReference type="SUPFAM" id="SSF50978">
    <property type="entry name" value="WD40 repeat-like"/>
    <property type="match status" value="1"/>
</dbReference>
<dbReference type="EnsemblPlants" id="Zm00001eb064630_T003">
    <property type="protein sequence ID" value="Zm00001eb064630_P003"/>
    <property type="gene ID" value="Zm00001eb064630"/>
</dbReference>
<dbReference type="InterPro" id="IPR015943">
    <property type="entry name" value="WD40/YVTN_repeat-like_dom_sf"/>
</dbReference>
<evidence type="ECO:0000256" key="1">
    <source>
        <dbReference type="PROSITE-ProRule" id="PRU00221"/>
    </source>
</evidence>
<keyword evidence="5" id="KW-1267">Proteomics identification</keyword>
<dbReference type="InterPro" id="IPR001680">
    <property type="entry name" value="WD40_rpt"/>
</dbReference>
<gene>
    <name evidence="3" type="primary">LOC100273721</name>
</gene>
<dbReference type="PROSITE" id="PS50082">
    <property type="entry name" value="WD_REPEATS_2"/>
    <property type="match status" value="1"/>
</dbReference>
<protein>
    <recommendedName>
        <fullName evidence="6">Transducin family protein / WD-40 repeat family protein</fullName>
    </recommendedName>
</protein>
<accession>A0A804M7H3</accession>
<feature type="region of interest" description="Disordered" evidence="2">
    <location>
        <begin position="1"/>
        <end position="53"/>
    </location>
</feature>
<feature type="compositionally biased region" description="Basic and acidic residues" evidence="2">
    <location>
        <begin position="196"/>
        <end position="213"/>
    </location>
</feature>
<evidence type="ECO:0008006" key="6">
    <source>
        <dbReference type="Google" id="ProtNLM"/>
    </source>
</evidence>
<feature type="compositionally biased region" description="Basic and acidic residues" evidence="2">
    <location>
        <begin position="97"/>
        <end position="108"/>
    </location>
</feature>
<reference evidence="4" key="1">
    <citation type="submission" date="2015-12" db="EMBL/GenBank/DDBJ databases">
        <title>Update maize B73 reference genome by single molecule sequencing technologies.</title>
        <authorList>
            <consortium name="Maize Genome Sequencing Project"/>
            <person name="Ware D."/>
        </authorList>
    </citation>
    <scope>NUCLEOTIDE SEQUENCE [LARGE SCALE GENOMIC DNA]</scope>
    <source>
        <strain evidence="4">cv. B73</strain>
    </source>
</reference>
<evidence type="ECO:0007829" key="5">
    <source>
        <dbReference type="PeptideAtlas" id="A0A804M7H3"/>
    </source>
</evidence>
<name>A0A804M7H3_MAIZE</name>
<reference evidence="3" key="3">
    <citation type="submission" date="2021-05" db="UniProtKB">
        <authorList>
            <consortium name="EnsemblPlants"/>
        </authorList>
    </citation>
    <scope>IDENTIFICATION</scope>
    <source>
        <strain evidence="3">cv. B73</strain>
    </source>
</reference>
<dbReference type="AlphaFoldDB" id="A0A804M7H3"/>
<evidence type="ECO:0000313" key="4">
    <source>
        <dbReference type="Proteomes" id="UP000007305"/>
    </source>
</evidence>
<sequence length="375" mass="41884">MGDPPTLKRPKLEKADDDSTYCPRPSSNGAAPVRTPGATAAIGAAPGDDVEEEDDIAEEAVIALIAHRERDVERCKLKLLHYQSLLDTAEMKLEEAHSRLARFRDRKPPPTRSEPKPPTPPIQREHKPSPPPIQRDLKPSPQPLIQKAPSPAPQPSARPQLVIPGTSNRPTPRPEPMPGLKRAAAPSSSSSPAPPERSRKEEKKPKIKMEQKEHQNLIPSVGKSSATVLRFQGGNLVSSQHRRKLRCLELCPANDQLVVTSALDGLVTLWQVETRGPSLSFRGKTDFFSPKHRWPEDIAWHPDGETIFAVYTADNGDSQVSMTNLISGQIIYFLEILLNGVPQFFRWTETEESYFPTREASHKRHHKRHKFHALV</sequence>
<feature type="repeat" description="WD" evidence="1">
    <location>
        <begin position="238"/>
        <end position="280"/>
    </location>
</feature>
<organism evidence="3 4">
    <name type="scientific">Zea mays</name>
    <name type="common">Maize</name>
    <dbReference type="NCBI Taxonomy" id="4577"/>
    <lineage>
        <taxon>Eukaryota</taxon>
        <taxon>Viridiplantae</taxon>
        <taxon>Streptophyta</taxon>
        <taxon>Embryophyta</taxon>
        <taxon>Tracheophyta</taxon>
        <taxon>Spermatophyta</taxon>
        <taxon>Magnoliopsida</taxon>
        <taxon>Liliopsida</taxon>
        <taxon>Poales</taxon>
        <taxon>Poaceae</taxon>
        <taxon>PACMAD clade</taxon>
        <taxon>Panicoideae</taxon>
        <taxon>Andropogonodae</taxon>
        <taxon>Andropogoneae</taxon>
        <taxon>Tripsacinae</taxon>
        <taxon>Zea</taxon>
    </lineage>
</organism>
<evidence type="ECO:0000256" key="2">
    <source>
        <dbReference type="SAM" id="MobiDB-lite"/>
    </source>
</evidence>